<feature type="region of interest" description="Disordered" evidence="1">
    <location>
        <begin position="1"/>
        <end position="27"/>
    </location>
</feature>
<evidence type="ECO:0000313" key="2">
    <source>
        <dbReference type="EMBL" id="KAJ1174067.1"/>
    </source>
</evidence>
<feature type="compositionally biased region" description="Basic and acidic residues" evidence="1">
    <location>
        <begin position="1"/>
        <end position="12"/>
    </location>
</feature>
<protein>
    <submittedName>
        <fullName evidence="2">Uncharacterized protein</fullName>
    </submittedName>
</protein>
<comment type="caution">
    <text evidence="2">The sequence shown here is derived from an EMBL/GenBank/DDBJ whole genome shotgun (WGS) entry which is preliminary data.</text>
</comment>
<dbReference type="Proteomes" id="UP001066276">
    <property type="component" value="Chromosome 4_1"/>
</dbReference>
<dbReference type="EMBL" id="JANPWB010000007">
    <property type="protein sequence ID" value="KAJ1174067.1"/>
    <property type="molecule type" value="Genomic_DNA"/>
</dbReference>
<sequence length="103" mass="11673">MLLKRGHGDRPSTKVLNKGRTADPSSCELQHSKLHVESLLPASAMSYAMQTAVLHWRRGRNVTVAFQLDQHLVRKPSNYRSATALLRSKWAYHRALLSWPVAL</sequence>
<dbReference type="AlphaFoldDB" id="A0AAV7TBR2"/>
<organism evidence="2 3">
    <name type="scientific">Pleurodeles waltl</name>
    <name type="common">Iberian ribbed newt</name>
    <dbReference type="NCBI Taxonomy" id="8319"/>
    <lineage>
        <taxon>Eukaryota</taxon>
        <taxon>Metazoa</taxon>
        <taxon>Chordata</taxon>
        <taxon>Craniata</taxon>
        <taxon>Vertebrata</taxon>
        <taxon>Euteleostomi</taxon>
        <taxon>Amphibia</taxon>
        <taxon>Batrachia</taxon>
        <taxon>Caudata</taxon>
        <taxon>Salamandroidea</taxon>
        <taxon>Salamandridae</taxon>
        <taxon>Pleurodelinae</taxon>
        <taxon>Pleurodeles</taxon>
    </lineage>
</organism>
<accession>A0AAV7TBR2</accession>
<gene>
    <name evidence="2" type="ORF">NDU88_005890</name>
</gene>
<reference evidence="2" key="1">
    <citation type="journal article" date="2022" name="bioRxiv">
        <title>Sequencing and chromosome-scale assembly of the giantPleurodeles waltlgenome.</title>
        <authorList>
            <person name="Brown T."/>
            <person name="Elewa A."/>
            <person name="Iarovenko S."/>
            <person name="Subramanian E."/>
            <person name="Araus A.J."/>
            <person name="Petzold A."/>
            <person name="Susuki M."/>
            <person name="Suzuki K.-i.T."/>
            <person name="Hayashi T."/>
            <person name="Toyoda A."/>
            <person name="Oliveira C."/>
            <person name="Osipova E."/>
            <person name="Leigh N.D."/>
            <person name="Simon A."/>
            <person name="Yun M.H."/>
        </authorList>
    </citation>
    <scope>NUCLEOTIDE SEQUENCE</scope>
    <source>
        <strain evidence="2">20211129_DDA</strain>
        <tissue evidence="2">Liver</tissue>
    </source>
</reference>
<evidence type="ECO:0000256" key="1">
    <source>
        <dbReference type="SAM" id="MobiDB-lite"/>
    </source>
</evidence>
<keyword evidence="3" id="KW-1185">Reference proteome</keyword>
<name>A0AAV7TBR2_PLEWA</name>
<evidence type="ECO:0000313" key="3">
    <source>
        <dbReference type="Proteomes" id="UP001066276"/>
    </source>
</evidence>
<proteinExistence type="predicted"/>